<reference evidence="1" key="4">
    <citation type="submission" date="2019-03" db="UniProtKB">
        <authorList>
            <consortium name="EnsemblPlants"/>
        </authorList>
    </citation>
    <scope>IDENTIFICATION</scope>
</reference>
<sequence>CLSDFHHKSNSYNPRGSIKNTCAHIRKLSKHKHISAHLMSITPCDLYPIRTNTTTNTIE</sequence>
<organism evidence="1 2">
    <name type="scientific">Aegilops tauschii subsp. strangulata</name>
    <name type="common">Goatgrass</name>
    <dbReference type="NCBI Taxonomy" id="200361"/>
    <lineage>
        <taxon>Eukaryota</taxon>
        <taxon>Viridiplantae</taxon>
        <taxon>Streptophyta</taxon>
        <taxon>Embryophyta</taxon>
        <taxon>Tracheophyta</taxon>
        <taxon>Spermatophyta</taxon>
        <taxon>Magnoliopsida</taxon>
        <taxon>Liliopsida</taxon>
        <taxon>Poales</taxon>
        <taxon>Poaceae</taxon>
        <taxon>BOP clade</taxon>
        <taxon>Pooideae</taxon>
        <taxon>Triticodae</taxon>
        <taxon>Triticeae</taxon>
        <taxon>Triticinae</taxon>
        <taxon>Aegilops</taxon>
    </lineage>
</organism>
<proteinExistence type="predicted"/>
<reference evidence="1" key="3">
    <citation type="journal article" date="2017" name="Nature">
        <title>Genome sequence of the progenitor of the wheat D genome Aegilops tauschii.</title>
        <authorList>
            <person name="Luo M.C."/>
            <person name="Gu Y.Q."/>
            <person name="Puiu D."/>
            <person name="Wang H."/>
            <person name="Twardziok S.O."/>
            <person name="Deal K.R."/>
            <person name="Huo N."/>
            <person name="Zhu T."/>
            <person name="Wang L."/>
            <person name="Wang Y."/>
            <person name="McGuire P.E."/>
            <person name="Liu S."/>
            <person name="Long H."/>
            <person name="Ramasamy R.K."/>
            <person name="Rodriguez J.C."/>
            <person name="Van S.L."/>
            <person name="Yuan L."/>
            <person name="Wang Z."/>
            <person name="Xia Z."/>
            <person name="Xiao L."/>
            <person name="Anderson O.D."/>
            <person name="Ouyang S."/>
            <person name="Liang Y."/>
            <person name="Zimin A.V."/>
            <person name="Pertea G."/>
            <person name="Qi P."/>
            <person name="Bennetzen J.L."/>
            <person name="Dai X."/>
            <person name="Dawson M.W."/>
            <person name="Muller H.G."/>
            <person name="Kugler K."/>
            <person name="Rivarola-Duarte L."/>
            <person name="Spannagl M."/>
            <person name="Mayer K.F.X."/>
            <person name="Lu F.H."/>
            <person name="Bevan M.W."/>
            <person name="Leroy P."/>
            <person name="Li P."/>
            <person name="You F.M."/>
            <person name="Sun Q."/>
            <person name="Liu Z."/>
            <person name="Lyons E."/>
            <person name="Wicker T."/>
            <person name="Salzberg S.L."/>
            <person name="Devos K.M."/>
            <person name="Dvorak J."/>
        </authorList>
    </citation>
    <scope>NUCLEOTIDE SEQUENCE [LARGE SCALE GENOMIC DNA]</scope>
    <source>
        <strain evidence="1">cv. AL8/78</strain>
    </source>
</reference>
<reference evidence="2" key="2">
    <citation type="journal article" date="2017" name="Nat. Plants">
        <title>The Aegilops tauschii genome reveals multiple impacts of transposons.</title>
        <authorList>
            <person name="Zhao G."/>
            <person name="Zou C."/>
            <person name="Li K."/>
            <person name="Wang K."/>
            <person name="Li T."/>
            <person name="Gao L."/>
            <person name="Zhang X."/>
            <person name="Wang H."/>
            <person name="Yang Z."/>
            <person name="Liu X."/>
            <person name="Jiang W."/>
            <person name="Mao L."/>
            <person name="Kong X."/>
            <person name="Jiao Y."/>
            <person name="Jia J."/>
        </authorList>
    </citation>
    <scope>NUCLEOTIDE SEQUENCE [LARGE SCALE GENOMIC DNA]</scope>
    <source>
        <strain evidence="2">cv. AL8/78</strain>
    </source>
</reference>
<evidence type="ECO:0000313" key="1">
    <source>
        <dbReference type="EnsemblPlants" id="AET5Gv20482600.24"/>
    </source>
</evidence>
<name>A0A453KQA3_AEGTS</name>
<dbReference type="AlphaFoldDB" id="A0A453KQA3"/>
<evidence type="ECO:0000313" key="2">
    <source>
        <dbReference type="Proteomes" id="UP000015105"/>
    </source>
</evidence>
<protein>
    <submittedName>
        <fullName evidence="1">Uncharacterized protein</fullName>
    </submittedName>
</protein>
<reference evidence="2" key="1">
    <citation type="journal article" date="2014" name="Science">
        <title>Ancient hybridizations among the ancestral genomes of bread wheat.</title>
        <authorList>
            <consortium name="International Wheat Genome Sequencing Consortium,"/>
            <person name="Marcussen T."/>
            <person name="Sandve S.R."/>
            <person name="Heier L."/>
            <person name="Spannagl M."/>
            <person name="Pfeifer M."/>
            <person name="Jakobsen K.S."/>
            <person name="Wulff B.B."/>
            <person name="Steuernagel B."/>
            <person name="Mayer K.F."/>
            <person name="Olsen O.A."/>
        </authorList>
    </citation>
    <scope>NUCLEOTIDE SEQUENCE [LARGE SCALE GENOMIC DNA]</scope>
    <source>
        <strain evidence="2">cv. AL8/78</strain>
    </source>
</reference>
<dbReference type="Gramene" id="AET5Gv20482600.24">
    <property type="protein sequence ID" value="AET5Gv20482600.24"/>
    <property type="gene ID" value="AET5Gv20482600"/>
</dbReference>
<dbReference type="Proteomes" id="UP000015105">
    <property type="component" value="Chromosome 5D"/>
</dbReference>
<dbReference type="EnsemblPlants" id="AET5Gv20482600.24">
    <property type="protein sequence ID" value="AET5Gv20482600.24"/>
    <property type="gene ID" value="AET5Gv20482600"/>
</dbReference>
<keyword evidence="2" id="KW-1185">Reference proteome</keyword>
<reference evidence="1" key="5">
    <citation type="journal article" date="2021" name="G3 (Bethesda)">
        <title>Aegilops tauschii genome assembly Aet v5.0 features greater sequence contiguity and improved annotation.</title>
        <authorList>
            <person name="Wang L."/>
            <person name="Zhu T."/>
            <person name="Rodriguez J.C."/>
            <person name="Deal K.R."/>
            <person name="Dubcovsky J."/>
            <person name="McGuire P.E."/>
            <person name="Lux T."/>
            <person name="Spannagl M."/>
            <person name="Mayer K.F.X."/>
            <person name="Baldrich P."/>
            <person name="Meyers B.C."/>
            <person name="Huo N."/>
            <person name="Gu Y.Q."/>
            <person name="Zhou H."/>
            <person name="Devos K.M."/>
            <person name="Bennetzen J.L."/>
            <person name="Unver T."/>
            <person name="Budak H."/>
            <person name="Gulick P.J."/>
            <person name="Galiba G."/>
            <person name="Kalapos B."/>
            <person name="Nelson D.R."/>
            <person name="Li P."/>
            <person name="You F.M."/>
            <person name="Luo M.C."/>
            <person name="Dvorak J."/>
        </authorList>
    </citation>
    <scope>NUCLEOTIDE SEQUENCE [LARGE SCALE GENOMIC DNA]</scope>
    <source>
        <strain evidence="1">cv. AL8/78</strain>
    </source>
</reference>
<accession>A0A453KQA3</accession>